<reference evidence="3" key="1">
    <citation type="journal article" date="2019" name="Int. J. Syst. Evol. Microbiol.">
        <title>The Global Catalogue of Microorganisms (GCM) 10K type strain sequencing project: providing services to taxonomists for standard genome sequencing and annotation.</title>
        <authorList>
            <consortium name="The Broad Institute Genomics Platform"/>
            <consortium name="The Broad Institute Genome Sequencing Center for Infectious Disease"/>
            <person name="Wu L."/>
            <person name="Ma J."/>
        </authorList>
    </citation>
    <scope>NUCLEOTIDE SEQUENCE [LARGE SCALE GENOMIC DNA]</scope>
    <source>
        <strain evidence="3">KCTC 42182</strain>
    </source>
</reference>
<dbReference type="Pfam" id="PF00929">
    <property type="entry name" value="RNase_T"/>
    <property type="match status" value="1"/>
</dbReference>
<keyword evidence="2" id="KW-0378">Hydrolase</keyword>
<protein>
    <submittedName>
        <fullName evidence="2">3'-5' exonuclease</fullName>
        <ecNumber evidence="2">3.1.-.-</ecNumber>
    </submittedName>
</protein>
<dbReference type="InterPro" id="IPR036397">
    <property type="entry name" value="RNaseH_sf"/>
</dbReference>
<dbReference type="EMBL" id="JBHRYJ010000005">
    <property type="protein sequence ID" value="MFC3677819.1"/>
    <property type="molecule type" value="Genomic_DNA"/>
</dbReference>
<dbReference type="RefSeq" id="WP_379729419.1">
    <property type="nucleotide sequence ID" value="NZ_JBHRYJ010000005.1"/>
</dbReference>
<dbReference type="PANTHER" id="PTHR30231">
    <property type="entry name" value="DNA POLYMERASE III SUBUNIT EPSILON"/>
    <property type="match status" value="1"/>
</dbReference>
<dbReference type="Gene3D" id="3.30.420.10">
    <property type="entry name" value="Ribonuclease H-like superfamily/Ribonuclease H"/>
    <property type="match status" value="1"/>
</dbReference>
<keyword evidence="2" id="KW-0269">Exonuclease</keyword>
<accession>A0ABV7VK23</accession>
<evidence type="ECO:0000259" key="1">
    <source>
        <dbReference type="SMART" id="SM00479"/>
    </source>
</evidence>
<keyword evidence="2" id="KW-0540">Nuclease</keyword>
<organism evidence="2 3">
    <name type="scientific">Ferrovibrio xuzhouensis</name>
    <dbReference type="NCBI Taxonomy" id="1576914"/>
    <lineage>
        <taxon>Bacteria</taxon>
        <taxon>Pseudomonadati</taxon>
        <taxon>Pseudomonadota</taxon>
        <taxon>Alphaproteobacteria</taxon>
        <taxon>Rhodospirillales</taxon>
        <taxon>Rhodospirillaceae</taxon>
        <taxon>Ferrovibrio</taxon>
    </lineage>
</organism>
<proteinExistence type="predicted"/>
<name>A0ABV7VK23_9PROT</name>
<evidence type="ECO:0000313" key="3">
    <source>
        <dbReference type="Proteomes" id="UP001595711"/>
    </source>
</evidence>
<sequence length="230" mass="24885">MLTERPIPDLAETTGTTAIALDFETASAAPGAVCSIGLAWIGGAGRVTHRAHRLVRPRDMRFAPMNIAIHGIQPHDVEHEPEFPGIWDELLPHLEATPLLLAHNAPFDIGVLRDVLTAYGLPWPSLRFLCTVKIARAQWPDLPDHKLPTVAGHLGLDLDHHAADSDAAACAGIALGAMAESGAAGFDDLLPRLGIQAGKLEPGYHEPCTSASQRRAAFRRQRLPAWLRQR</sequence>
<dbReference type="PANTHER" id="PTHR30231:SF42">
    <property type="entry name" value="EXONUCLEASE"/>
    <property type="match status" value="1"/>
</dbReference>
<dbReference type="SMART" id="SM00479">
    <property type="entry name" value="EXOIII"/>
    <property type="match status" value="1"/>
</dbReference>
<dbReference type="CDD" id="cd06130">
    <property type="entry name" value="DNA_pol_III_epsilon_like"/>
    <property type="match status" value="1"/>
</dbReference>
<feature type="domain" description="Exonuclease" evidence="1">
    <location>
        <begin position="17"/>
        <end position="183"/>
    </location>
</feature>
<dbReference type="InterPro" id="IPR012337">
    <property type="entry name" value="RNaseH-like_sf"/>
</dbReference>
<evidence type="ECO:0000313" key="2">
    <source>
        <dbReference type="EMBL" id="MFC3677819.1"/>
    </source>
</evidence>
<dbReference type="SUPFAM" id="SSF53098">
    <property type="entry name" value="Ribonuclease H-like"/>
    <property type="match status" value="1"/>
</dbReference>
<keyword evidence="3" id="KW-1185">Reference proteome</keyword>
<dbReference type="EC" id="3.1.-.-" evidence="2"/>
<gene>
    <name evidence="2" type="ORF">ACFOOQ_19860</name>
</gene>
<comment type="caution">
    <text evidence="2">The sequence shown here is derived from an EMBL/GenBank/DDBJ whole genome shotgun (WGS) entry which is preliminary data.</text>
</comment>
<dbReference type="GO" id="GO:0004527">
    <property type="term" value="F:exonuclease activity"/>
    <property type="evidence" value="ECO:0007669"/>
    <property type="project" value="UniProtKB-KW"/>
</dbReference>
<dbReference type="InterPro" id="IPR013520">
    <property type="entry name" value="Ribonucl_H"/>
</dbReference>
<dbReference type="Proteomes" id="UP001595711">
    <property type="component" value="Unassembled WGS sequence"/>
</dbReference>